<comment type="caution">
    <text evidence="4">The sequence shown here is derived from an EMBL/GenBank/DDBJ whole genome shotgun (WGS) entry which is preliminary data.</text>
</comment>
<feature type="region of interest" description="Disordered" evidence="1">
    <location>
        <begin position="867"/>
        <end position="902"/>
    </location>
</feature>
<evidence type="ECO:0000256" key="1">
    <source>
        <dbReference type="SAM" id="MobiDB-lite"/>
    </source>
</evidence>
<dbReference type="AlphaFoldDB" id="A0ABD3N123"/>
<name>A0ABD3N123_9STRA</name>
<feature type="compositionally biased region" description="Polar residues" evidence="1">
    <location>
        <begin position="871"/>
        <end position="885"/>
    </location>
</feature>
<dbReference type="Pfam" id="PF01852">
    <property type="entry name" value="START"/>
    <property type="match status" value="1"/>
</dbReference>
<feature type="compositionally biased region" description="Acidic residues" evidence="1">
    <location>
        <begin position="888"/>
        <end position="902"/>
    </location>
</feature>
<keyword evidence="2" id="KW-0812">Transmembrane</keyword>
<reference evidence="4 5" key="1">
    <citation type="submission" date="2024-10" db="EMBL/GenBank/DDBJ databases">
        <title>Updated reference genomes for cyclostephanoid diatoms.</title>
        <authorList>
            <person name="Roberts W.R."/>
            <person name="Alverson A.J."/>
        </authorList>
    </citation>
    <scope>NUCLEOTIDE SEQUENCE [LARGE SCALE GENOMIC DNA]</scope>
    <source>
        <strain evidence="4 5">AJA232-27</strain>
    </source>
</reference>
<dbReference type="PANTHER" id="PTHR19308:SF56">
    <property type="entry name" value="START DOMAIN-CONTAINING PROTEIN"/>
    <property type="match status" value="1"/>
</dbReference>
<feature type="region of interest" description="Disordered" evidence="1">
    <location>
        <begin position="201"/>
        <end position="417"/>
    </location>
</feature>
<feature type="region of interest" description="Disordered" evidence="1">
    <location>
        <begin position="448"/>
        <end position="493"/>
    </location>
</feature>
<feature type="compositionally biased region" description="Low complexity" evidence="1">
    <location>
        <begin position="295"/>
        <end position="307"/>
    </location>
</feature>
<organism evidence="4 5">
    <name type="scientific">Discostella pseudostelligera</name>
    <dbReference type="NCBI Taxonomy" id="259834"/>
    <lineage>
        <taxon>Eukaryota</taxon>
        <taxon>Sar</taxon>
        <taxon>Stramenopiles</taxon>
        <taxon>Ochrophyta</taxon>
        <taxon>Bacillariophyta</taxon>
        <taxon>Coscinodiscophyceae</taxon>
        <taxon>Thalassiosirophycidae</taxon>
        <taxon>Stephanodiscales</taxon>
        <taxon>Stephanodiscaceae</taxon>
        <taxon>Discostella</taxon>
    </lineage>
</organism>
<dbReference type="EMBL" id="JALLBG020000085">
    <property type="protein sequence ID" value="KAL3766425.1"/>
    <property type="molecule type" value="Genomic_DNA"/>
</dbReference>
<dbReference type="Proteomes" id="UP001530293">
    <property type="component" value="Unassembled WGS sequence"/>
</dbReference>
<sequence length="902" mass="102553">MQQRQRQRQWQPMPIQPLRPAVATVTAMPAVASTTAVAAATFLLVMLHQCSNSLVDAATTTSSSLLSPWSSSLLQQLPHTTSSSASASASVAMRRRSRRRRNNTGFFYGIREDDILSPFFSNNDDHYDLQKKLTYDRSGGHRGDGAVGSGGAPMQRWLTMLIRQSCFPYWWSHQQQQHQQQYHPHLEEKERHVQMISTRPIRPQQQENQQQRARIQHRQQNEPQPTAPQLPTKMTTAATLASTTTNLMPRGGEEGTVQTNSKRRKRRNNTGFYYGIREDVMTMPSSSSAPPPNPQSSLSSMMSSAAPILPTPTANTPPSVLTQSPMNVPERRQQKQPRKDVSTRASSEDVKDEMKNKKKKKLTTATTIPKAREDENNASSDRRTAISSKDKSTSLPTPKKGLKNGNRNNERSTDNNINDSLLLSEAIQELRGMREEIIALREELRAVKKKEEEDRKGGRSDGIMLEAEDNAKSKWWRQPQQPQLTREDDEENEFDYRTDVIPERWEDCDDPEDEGGRQQQRLMPTEWDTLPNDNDEDYYYDDIGQEQQLLEQKQQKREQLERIGKEVEQWATALLSEEEGWGTGTGRAVARGGGDVRDDDQQQQDDGWKEITCNNFVKKKFNQFGQTRVFLKWMPDSRNENDIECTVTTSQQQPPPLYPCLKCYSTIDAPLDRVCSFLANPETMTMYNELIDDHRDVEVISPSSKITWCKVPKILFVKPRDFVTYCSHRWKRDGTQVIVNQACEHEDMPGVMVEGQGDVCRGFALRGANFISKDPDDPNKTRITMLSHANPGGGLPQWAMNTAVNAAVQIEPFKFFHKINESICNYQEPMQYSNSQMSNVGGSQGRSNKPAGIAHLGFTCFWPNGGGLKESGSSPTTHQRYQQQDMLWENEDDDTEMEEHDD</sequence>
<accession>A0ABD3N123</accession>
<feature type="transmembrane region" description="Helical" evidence="2">
    <location>
        <begin position="21"/>
        <end position="47"/>
    </location>
</feature>
<evidence type="ECO:0000256" key="2">
    <source>
        <dbReference type="SAM" id="Phobius"/>
    </source>
</evidence>
<feature type="compositionally biased region" description="Polar residues" evidence="1">
    <location>
        <begin position="312"/>
        <end position="326"/>
    </location>
</feature>
<feature type="compositionally biased region" description="Low complexity" evidence="1">
    <location>
        <begin position="232"/>
        <end position="245"/>
    </location>
</feature>
<feature type="region of interest" description="Disordered" evidence="1">
    <location>
        <begin position="582"/>
        <end position="604"/>
    </location>
</feature>
<dbReference type="GO" id="GO:0005737">
    <property type="term" value="C:cytoplasm"/>
    <property type="evidence" value="ECO:0007669"/>
    <property type="project" value="UniProtKB-ARBA"/>
</dbReference>
<dbReference type="PANTHER" id="PTHR19308">
    <property type="entry name" value="PHOSPHATIDYLCHOLINE TRANSFER PROTEIN"/>
    <property type="match status" value="1"/>
</dbReference>
<dbReference type="PROSITE" id="PS50848">
    <property type="entry name" value="START"/>
    <property type="match status" value="1"/>
</dbReference>
<proteinExistence type="predicted"/>
<feature type="compositionally biased region" description="Basic and acidic residues" evidence="1">
    <location>
        <begin position="329"/>
        <end position="355"/>
    </location>
</feature>
<keyword evidence="5" id="KW-1185">Reference proteome</keyword>
<feature type="compositionally biased region" description="Basic and acidic residues" evidence="1">
    <location>
        <begin position="448"/>
        <end position="459"/>
    </location>
</feature>
<keyword evidence="2" id="KW-0472">Membrane</keyword>
<feature type="compositionally biased region" description="Basic and acidic residues" evidence="1">
    <location>
        <begin position="370"/>
        <end position="392"/>
    </location>
</feature>
<dbReference type="InterPro" id="IPR023393">
    <property type="entry name" value="START-like_dom_sf"/>
</dbReference>
<dbReference type="CDD" id="cd00177">
    <property type="entry name" value="START"/>
    <property type="match status" value="1"/>
</dbReference>
<protein>
    <recommendedName>
        <fullName evidence="3">START domain-containing protein</fullName>
    </recommendedName>
</protein>
<dbReference type="Gene3D" id="3.30.530.20">
    <property type="match status" value="1"/>
</dbReference>
<keyword evidence="2" id="KW-1133">Transmembrane helix</keyword>
<gene>
    <name evidence="4" type="ORF">ACHAWU_007460</name>
</gene>
<evidence type="ECO:0000259" key="3">
    <source>
        <dbReference type="PROSITE" id="PS50848"/>
    </source>
</evidence>
<feature type="domain" description="START" evidence="3">
    <location>
        <begin position="552"/>
        <end position="828"/>
    </location>
</feature>
<dbReference type="InterPro" id="IPR051213">
    <property type="entry name" value="START_lipid_transfer"/>
</dbReference>
<feature type="compositionally biased region" description="Low complexity" evidence="1">
    <location>
        <begin position="201"/>
        <end position="213"/>
    </location>
</feature>
<evidence type="ECO:0000313" key="4">
    <source>
        <dbReference type="EMBL" id="KAL3766425.1"/>
    </source>
</evidence>
<dbReference type="SUPFAM" id="SSF55961">
    <property type="entry name" value="Bet v1-like"/>
    <property type="match status" value="1"/>
</dbReference>
<dbReference type="InterPro" id="IPR002913">
    <property type="entry name" value="START_lipid-bd_dom"/>
</dbReference>
<evidence type="ECO:0000313" key="5">
    <source>
        <dbReference type="Proteomes" id="UP001530293"/>
    </source>
</evidence>